<feature type="compositionally biased region" description="Basic and acidic residues" evidence="1">
    <location>
        <begin position="266"/>
        <end position="276"/>
    </location>
</feature>
<dbReference type="AlphaFoldDB" id="A0A6A6VZA3"/>
<dbReference type="GeneID" id="54489454"/>
<proteinExistence type="predicted"/>
<dbReference type="RefSeq" id="XP_033598084.1">
    <property type="nucleotide sequence ID" value="XM_033748400.1"/>
</dbReference>
<feature type="compositionally biased region" description="Basic residues" evidence="1">
    <location>
        <begin position="254"/>
        <end position="265"/>
    </location>
</feature>
<sequence>MQKSHSLTFHRPKCPCAHYEDHLESGIANVSQQSREHIRRARNEAKGAKLNPYDKTAFVNSDKMWNLRDQCQRCGLVTSPVHMLQDCPYPCVYCGHAHPDRLCVNHPRHFSQEWAGPSGVVVTQPTRGFARERAQTQAQAQAHGPASQQMVPASAFPGFSLNLPGYAVQPGPPLSFMPHASGMTDQTHWQMAPQYHPMLAQQMPLPRPPPSGWSAANYDFQAPANFQTPAIPKAPANFKAPARPKPAPGSRPSQSRKRSRQRRNTHKLESRLAEQRKQKKASAGNRNLIAPGTSIAAHPKPVLAIEQHVKTPDTPGMHIKPINLETSVLTANPMPAHRPLQYPTREPTLAERSKLPLRGLDIPLTQDEIEEDDAWFGEYMEGCDDEAGERAGEAAFAALGRG</sequence>
<dbReference type="Proteomes" id="UP000799437">
    <property type="component" value="Unassembled WGS sequence"/>
</dbReference>
<accession>A0A6A6VZA3</accession>
<name>A0A6A6VZA3_9PEZI</name>
<dbReference type="EMBL" id="ML996577">
    <property type="protein sequence ID" value="KAF2755633.1"/>
    <property type="molecule type" value="Genomic_DNA"/>
</dbReference>
<keyword evidence="3" id="KW-1185">Reference proteome</keyword>
<evidence type="ECO:0000313" key="2">
    <source>
        <dbReference type="EMBL" id="KAF2755633.1"/>
    </source>
</evidence>
<organism evidence="2 3">
    <name type="scientific">Pseudovirgaria hyperparasitica</name>
    <dbReference type="NCBI Taxonomy" id="470096"/>
    <lineage>
        <taxon>Eukaryota</taxon>
        <taxon>Fungi</taxon>
        <taxon>Dikarya</taxon>
        <taxon>Ascomycota</taxon>
        <taxon>Pezizomycotina</taxon>
        <taxon>Dothideomycetes</taxon>
        <taxon>Dothideomycetes incertae sedis</taxon>
        <taxon>Acrospermales</taxon>
        <taxon>Acrospermaceae</taxon>
        <taxon>Pseudovirgaria</taxon>
    </lineage>
</organism>
<gene>
    <name evidence="2" type="ORF">EJ05DRAFT_513120</name>
</gene>
<reference evidence="2" key="1">
    <citation type="journal article" date="2020" name="Stud. Mycol.">
        <title>101 Dothideomycetes genomes: a test case for predicting lifestyles and emergence of pathogens.</title>
        <authorList>
            <person name="Haridas S."/>
            <person name="Albert R."/>
            <person name="Binder M."/>
            <person name="Bloem J."/>
            <person name="Labutti K."/>
            <person name="Salamov A."/>
            <person name="Andreopoulos B."/>
            <person name="Baker S."/>
            <person name="Barry K."/>
            <person name="Bills G."/>
            <person name="Bluhm B."/>
            <person name="Cannon C."/>
            <person name="Castanera R."/>
            <person name="Culley D."/>
            <person name="Daum C."/>
            <person name="Ezra D."/>
            <person name="Gonzalez J."/>
            <person name="Henrissat B."/>
            <person name="Kuo A."/>
            <person name="Liang C."/>
            <person name="Lipzen A."/>
            <person name="Lutzoni F."/>
            <person name="Magnuson J."/>
            <person name="Mondo S."/>
            <person name="Nolan M."/>
            <person name="Ohm R."/>
            <person name="Pangilinan J."/>
            <person name="Park H.-J."/>
            <person name="Ramirez L."/>
            <person name="Alfaro M."/>
            <person name="Sun H."/>
            <person name="Tritt A."/>
            <person name="Yoshinaga Y."/>
            <person name="Zwiers L.-H."/>
            <person name="Turgeon B."/>
            <person name="Goodwin S."/>
            <person name="Spatafora J."/>
            <person name="Crous P."/>
            <person name="Grigoriev I."/>
        </authorList>
    </citation>
    <scope>NUCLEOTIDE SEQUENCE</scope>
    <source>
        <strain evidence="2">CBS 121739</strain>
    </source>
</reference>
<protein>
    <submittedName>
        <fullName evidence="2">Uncharacterized protein</fullName>
    </submittedName>
</protein>
<evidence type="ECO:0000256" key="1">
    <source>
        <dbReference type="SAM" id="MobiDB-lite"/>
    </source>
</evidence>
<feature type="region of interest" description="Disordered" evidence="1">
    <location>
        <begin position="227"/>
        <end position="293"/>
    </location>
</feature>
<evidence type="ECO:0000313" key="3">
    <source>
        <dbReference type="Proteomes" id="UP000799437"/>
    </source>
</evidence>